<dbReference type="EMBL" id="JACGWN010000001">
    <property type="protein sequence ID" value="KAL0462163.1"/>
    <property type="molecule type" value="Genomic_DNA"/>
</dbReference>
<comment type="caution">
    <text evidence="1">The sequence shown here is derived from an EMBL/GenBank/DDBJ whole genome shotgun (WGS) entry which is preliminary data.</text>
</comment>
<reference evidence="1" key="1">
    <citation type="submission" date="2020-06" db="EMBL/GenBank/DDBJ databases">
        <authorList>
            <person name="Li T."/>
            <person name="Hu X."/>
            <person name="Zhang T."/>
            <person name="Song X."/>
            <person name="Zhang H."/>
            <person name="Dai N."/>
            <person name="Sheng W."/>
            <person name="Hou X."/>
            <person name="Wei L."/>
        </authorList>
    </citation>
    <scope>NUCLEOTIDE SEQUENCE</scope>
    <source>
        <strain evidence="1">KEN1</strain>
        <tissue evidence="1">Leaf</tissue>
    </source>
</reference>
<accession>A0AAW2Y8M3</accession>
<protein>
    <submittedName>
        <fullName evidence="1">Uncharacterized protein</fullName>
    </submittedName>
</protein>
<name>A0AAW2Y8M3_9LAMI</name>
<organism evidence="1">
    <name type="scientific">Sesamum latifolium</name>
    <dbReference type="NCBI Taxonomy" id="2727402"/>
    <lineage>
        <taxon>Eukaryota</taxon>
        <taxon>Viridiplantae</taxon>
        <taxon>Streptophyta</taxon>
        <taxon>Embryophyta</taxon>
        <taxon>Tracheophyta</taxon>
        <taxon>Spermatophyta</taxon>
        <taxon>Magnoliopsida</taxon>
        <taxon>eudicotyledons</taxon>
        <taxon>Gunneridae</taxon>
        <taxon>Pentapetalae</taxon>
        <taxon>asterids</taxon>
        <taxon>lamiids</taxon>
        <taxon>Lamiales</taxon>
        <taxon>Pedaliaceae</taxon>
        <taxon>Sesamum</taxon>
    </lineage>
</organism>
<dbReference type="AlphaFoldDB" id="A0AAW2Y8M3"/>
<proteinExistence type="predicted"/>
<gene>
    <name evidence="1" type="ORF">Slati_0103900</name>
</gene>
<evidence type="ECO:0000313" key="1">
    <source>
        <dbReference type="EMBL" id="KAL0462163.1"/>
    </source>
</evidence>
<sequence length="132" mass="15056">MQISTRIPRHRDITSLLLNGVPGLATSEMMAAPPVKIKKTLRVMLFNYELKKTNKLRQKAKKLFVQYEEVEKRSTVYTAVGSIPGIDLNDQILISDCLVENPKKMDLFFSLPDDARARMVGLMLRVMMTVLM</sequence>
<reference evidence="1" key="2">
    <citation type="journal article" date="2024" name="Plant">
        <title>Genomic evolution and insights into agronomic trait innovations of Sesamum species.</title>
        <authorList>
            <person name="Miao H."/>
            <person name="Wang L."/>
            <person name="Qu L."/>
            <person name="Liu H."/>
            <person name="Sun Y."/>
            <person name="Le M."/>
            <person name="Wang Q."/>
            <person name="Wei S."/>
            <person name="Zheng Y."/>
            <person name="Lin W."/>
            <person name="Duan Y."/>
            <person name="Cao H."/>
            <person name="Xiong S."/>
            <person name="Wang X."/>
            <person name="Wei L."/>
            <person name="Li C."/>
            <person name="Ma Q."/>
            <person name="Ju M."/>
            <person name="Zhao R."/>
            <person name="Li G."/>
            <person name="Mu C."/>
            <person name="Tian Q."/>
            <person name="Mei H."/>
            <person name="Zhang T."/>
            <person name="Gao T."/>
            <person name="Zhang H."/>
        </authorList>
    </citation>
    <scope>NUCLEOTIDE SEQUENCE</scope>
    <source>
        <strain evidence="1">KEN1</strain>
    </source>
</reference>